<sequence length="435" mass="47839">MRGHLRPYFPLRVVKGEGYSIFNPVDNQDYQINLSGYRILELCDGNRRVEEIARSLEIPLRLDAERCEAYVRDFLEEMTALGMLCWRREPIPASSPWAPPQTVFWDVTSACNLRCVHCYGTSESPAPGELSTCEALRVLDEMAACGVEAISFSGGEPLLRKDFIELATHAGRQGFKSVGVATNGTLIDESMAHRLRETGIDVQVSIDGDSAEIHDAQRGVSGAFAKALAGIGALQEAGCPVSVCTSVTRLNVERIPAIIELMERLGVNRYRVQGLVAMGRGLDNRESLGLEPQRMRELVAYLEGRDIRISSYNFTLKPPPAGPVDFCGIGACSAGATICSITSEGRVVPCTYFWGLNGDDLRAHSFGWIWENSRLLNYFRSIRLDDVKGVCRACPWLSVCHGGCKAENFAAGDLFASNRTCWVAEELREGACQEV</sequence>
<reference evidence="7 8" key="1">
    <citation type="submission" date="2019-07" db="EMBL/GenBank/DDBJ databases">
        <title>Insights of Desulfuromonas acetexigens electromicrobiology.</title>
        <authorList>
            <person name="Katuri K."/>
            <person name="Sapireddy V."/>
            <person name="Shaw D.R."/>
            <person name="Saikaly P."/>
        </authorList>
    </citation>
    <scope>NUCLEOTIDE SEQUENCE [LARGE SCALE GENOMIC DNA]</scope>
    <source>
        <strain evidence="7 8">2873</strain>
    </source>
</reference>
<dbReference type="AlphaFoldDB" id="A0A550JHJ3"/>
<feature type="domain" description="Radical SAM core" evidence="6">
    <location>
        <begin position="97"/>
        <end position="308"/>
    </location>
</feature>
<dbReference type="PROSITE" id="PS51918">
    <property type="entry name" value="RADICAL_SAM"/>
    <property type="match status" value="1"/>
</dbReference>
<dbReference type="InterPro" id="IPR008792">
    <property type="entry name" value="PQQD"/>
</dbReference>
<evidence type="ECO:0000256" key="4">
    <source>
        <dbReference type="ARBA" id="ARBA00023004"/>
    </source>
</evidence>
<evidence type="ECO:0000256" key="3">
    <source>
        <dbReference type="ARBA" id="ARBA00022723"/>
    </source>
</evidence>
<dbReference type="PANTHER" id="PTHR11228:SF7">
    <property type="entry name" value="PQQA PEPTIDE CYCLASE"/>
    <property type="match status" value="1"/>
</dbReference>
<protein>
    <submittedName>
        <fullName evidence="7">Radical SAM protein</fullName>
    </submittedName>
</protein>
<dbReference type="GO" id="GO:0051536">
    <property type="term" value="F:iron-sulfur cluster binding"/>
    <property type="evidence" value="ECO:0007669"/>
    <property type="project" value="UniProtKB-KW"/>
</dbReference>
<gene>
    <name evidence="7" type="ORF">FL622_05575</name>
</gene>
<organism evidence="7 8">
    <name type="scientific">Trichloromonas acetexigens</name>
    <dbReference type="NCBI Taxonomy" id="38815"/>
    <lineage>
        <taxon>Bacteria</taxon>
        <taxon>Pseudomonadati</taxon>
        <taxon>Thermodesulfobacteriota</taxon>
        <taxon>Desulfuromonadia</taxon>
        <taxon>Desulfuromonadales</taxon>
        <taxon>Trichloromonadaceae</taxon>
        <taxon>Trichloromonas</taxon>
    </lineage>
</organism>
<dbReference type="Pfam" id="PF05402">
    <property type="entry name" value="PqqD"/>
    <property type="match status" value="1"/>
</dbReference>
<accession>A0A550JHJ3</accession>
<dbReference type="Proteomes" id="UP000317155">
    <property type="component" value="Unassembled WGS sequence"/>
</dbReference>
<name>A0A550JHJ3_9BACT</name>
<evidence type="ECO:0000313" key="8">
    <source>
        <dbReference type="Proteomes" id="UP000317155"/>
    </source>
</evidence>
<keyword evidence="8" id="KW-1185">Reference proteome</keyword>
<proteinExistence type="predicted"/>
<dbReference type="InterPro" id="IPR023885">
    <property type="entry name" value="4Fe4S-binding_SPASM_dom"/>
</dbReference>
<dbReference type="InterPro" id="IPR007197">
    <property type="entry name" value="rSAM"/>
</dbReference>
<dbReference type="SFLD" id="SFLDG01067">
    <property type="entry name" value="SPASM/twitch_domain_containing"/>
    <property type="match status" value="1"/>
</dbReference>
<dbReference type="Pfam" id="PF13186">
    <property type="entry name" value="SPASM"/>
    <property type="match status" value="1"/>
</dbReference>
<dbReference type="InterPro" id="IPR013785">
    <property type="entry name" value="Aldolase_TIM"/>
</dbReference>
<dbReference type="GO" id="GO:0003824">
    <property type="term" value="F:catalytic activity"/>
    <property type="evidence" value="ECO:0007669"/>
    <property type="project" value="InterPro"/>
</dbReference>
<dbReference type="PANTHER" id="PTHR11228">
    <property type="entry name" value="RADICAL SAM DOMAIN PROTEIN"/>
    <property type="match status" value="1"/>
</dbReference>
<comment type="cofactor">
    <cofactor evidence="1">
        <name>[4Fe-4S] cluster</name>
        <dbReference type="ChEBI" id="CHEBI:49883"/>
    </cofactor>
</comment>
<evidence type="ECO:0000256" key="5">
    <source>
        <dbReference type="ARBA" id="ARBA00023014"/>
    </source>
</evidence>
<dbReference type="CDD" id="cd01335">
    <property type="entry name" value="Radical_SAM"/>
    <property type="match status" value="1"/>
</dbReference>
<comment type="caution">
    <text evidence="7">The sequence shown here is derived from an EMBL/GenBank/DDBJ whole genome shotgun (WGS) entry which is preliminary data.</text>
</comment>
<dbReference type="SFLD" id="SFLDG01386">
    <property type="entry name" value="main_SPASM_domain-containing"/>
    <property type="match status" value="1"/>
</dbReference>
<dbReference type="InterPro" id="IPR041881">
    <property type="entry name" value="PqqD_sf"/>
</dbReference>
<dbReference type="InterPro" id="IPR050377">
    <property type="entry name" value="Radical_SAM_PqqE_MftC-like"/>
</dbReference>
<dbReference type="Pfam" id="PF04055">
    <property type="entry name" value="Radical_SAM"/>
    <property type="match status" value="1"/>
</dbReference>
<keyword evidence="4" id="KW-0408">Iron</keyword>
<dbReference type="NCBIfam" id="TIGR04085">
    <property type="entry name" value="rSAM_more_4Fe4S"/>
    <property type="match status" value="1"/>
</dbReference>
<dbReference type="EMBL" id="VJVV01000003">
    <property type="protein sequence ID" value="TRO82654.1"/>
    <property type="molecule type" value="Genomic_DNA"/>
</dbReference>
<evidence type="ECO:0000256" key="2">
    <source>
        <dbReference type="ARBA" id="ARBA00022691"/>
    </source>
</evidence>
<dbReference type="SFLD" id="SFLDS00029">
    <property type="entry name" value="Radical_SAM"/>
    <property type="match status" value="1"/>
</dbReference>
<evidence type="ECO:0000313" key="7">
    <source>
        <dbReference type="EMBL" id="TRO82654.1"/>
    </source>
</evidence>
<evidence type="ECO:0000256" key="1">
    <source>
        <dbReference type="ARBA" id="ARBA00001966"/>
    </source>
</evidence>
<keyword evidence="3" id="KW-0479">Metal-binding</keyword>
<dbReference type="OrthoDB" id="9763993at2"/>
<keyword evidence="5" id="KW-0411">Iron-sulfur</keyword>
<dbReference type="InterPro" id="IPR058240">
    <property type="entry name" value="rSAM_sf"/>
</dbReference>
<dbReference type="Gene3D" id="1.10.10.1150">
    <property type="entry name" value="Coenzyme PQQ synthesis protein D (PqqD)"/>
    <property type="match status" value="1"/>
</dbReference>
<dbReference type="GO" id="GO:0046872">
    <property type="term" value="F:metal ion binding"/>
    <property type="evidence" value="ECO:0007669"/>
    <property type="project" value="UniProtKB-KW"/>
</dbReference>
<dbReference type="SUPFAM" id="SSF102114">
    <property type="entry name" value="Radical SAM enzymes"/>
    <property type="match status" value="1"/>
</dbReference>
<dbReference type="Gene3D" id="3.20.20.70">
    <property type="entry name" value="Aldolase class I"/>
    <property type="match status" value="1"/>
</dbReference>
<keyword evidence="2" id="KW-0949">S-adenosyl-L-methionine</keyword>
<evidence type="ECO:0000259" key="6">
    <source>
        <dbReference type="PROSITE" id="PS51918"/>
    </source>
</evidence>